<name>A0AAV7W723_PLEWA</name>
<accession>A0AAV7W723</accession>
<reference evidence="2" key="1">
    <citation type="journal article" date="2022" name="bioRxiv">
        <title>Sequencing and chromosome-scale assembly of the giantPleurodeles waltlgenome.</title>
        <authorList>
            <person name="Brown T."/>
            <person name="Elewa A."/>
            <person name="Iarovenko S."/>
            <person name="Subramanian E."/>
            <person name="Araus A.J."/>
            <person name="Petzold A."/>
            <person name="Susuki M."/>
            <person name="Suzuki K.-i.T."/>
            <person name="Hayashi T."/>
            <person name="Toyoda A."/>
            <person name="Oliveira C."/>
            <person name="Osipova E."/>
            <person name="Leigh N.D."/>
            <person name="Simon A."/>
            <person name="Yun M.H."/>
        </authorList>
    </citation>
    <scope>NUCLEOTIDE SEQUENCE</scope>
    <source>
        <strain evidence="2">20211129_DDA</strain>
        <tissue evidence="2">Liver</tissue>
    </source>
</reference>
<gene>
    <name evidence="2" type="ORF">NDU88_003485</name>
</gene>
<comment type="caution">
    <text evidence="2">The sequence shown here is derived from an EMBL/GenBank/DDBJ whole genome shotgun (WGS) entry which is preliminary data.</text>
</comment>
<dbReference type="Proteomes" id="UP001066276">
    <property type="component" value="Chromosome 1_2"/>
</dbReference>
<evidence type="ECO:0000256" key="1">
    <source>
        <dbReference type="SAM" id="MobiDB-lite"/>
    </source>
</evidence>
<protein>
    <submittedName>
        <fullName evidence="2">Uncharacterized protein</fullName>
    </submittedName>
</protein>
<proteinExistence type="predicted"/>
<evidence type="ECO:0000313" key="2">
    <source>
        <dbReference type="EMBL" id="KAJ1208095.1"/>
    </source>
</evidence>
<feature type="region of interest" description="Disordered" evidence="1">
    <location>
        <begin position="145"/>
        <end position="168"/>
    </location>
</feature>
<dbReference type="EMBL" id="JANPWB010000002">
    <property type="protein sequence ID" value="KAJ1208095.1"/>
    <property type="molecule type" value="Genomic_DNA"/>
</dbReference>
<keyword evidence="3" id="KW-1185">Reference proteome</keyword>
<evidence type="ECO:0000313" key="3">
    <source>
        <dbReference type="Proteomes" id="UP001066276"/>
    </source>
</evidence>
<sequence length="168" mass="19194">MRTTLLVRPEVVAQITKAIATFLEFNDTADTPISLLWNTLKVVIGGEFIMISALDNKIRREKRAQLHQQVTELERIHKWTGAPRVWRQLSAARPQLVGLDMDRVEYAALRLRHTYYVGGNKCGRLLATRLRAQRQTKAVEVIRTPEGSEPFCPSPKSHKQMIPVNEKP</sequence>
<dbReference type="AlphaFoldDB" id="A0AAV7W723"/>
<organism evidence="2 3">
    <name type="scientific">Pleurodeles waltl</name>
    <name type="common">Iberian ribbed newt</name>
    <dbReference type="NCBI Taxonomy" id="8319"/>
    <lineage>
        <taxon>Eukaryota</taxon>
        <taxon>Metazoa</taxon>
        <taxon>Chordata</taxon>
        <taxon>Craniata</taxon>
        <taxon>Vertebrata</taxon>
        <taxon>Euteleostomi</taxon>
        <taxon>Amphibia</taxon>
        <taxon>Batrachia</taxon>
        <taxon>Caudata</taxon>
        <taxon>Salamandroidea</taxon>
        <taxon>Salamandridae</taxon>
        <taxon>Pleurodelinae</taxon>
        <taxon>Pleurodeles</taxon>
    </lineage>
</organism>